<evidence type="ECO:0000256" key="1">
    <source>
        <dbReference type="ARBA" id="ARBA00022679"/>
    </source>
</evidence>
<feature type="domain" description="6-Cys" evidence="5">
    <location>
        <begin position="631"/>
        <end position="725"/>
    </location>
</feature>
<dbReference type="Gene3D" id="3.40.630.30">
    <property type="match status" value="1"/>
</dbReference>
<dbReference type="OrthoDB" id="41532at2759"/>
<dbReference type="CDD" id="cd04301">
    <property type="entry name" value="NAT_SF"/>
    <property type="match status" value="1"/>
</dbReference>
<dbReference type="SUPFAM" id="SSF55729">
    <property type="entry name" value="Acyl-CoA N-acyltransferases (Nat)"/>
    <property type="match status" value="1"/>
</dbReference>
<proteinExistence type="predicted"/>
<evidence type="ECO:0000313" key="7">
    <source>
        <dbReference type="Proteomes" id="UP000195012"/>
    </source>
</evidence>
<dbReference type="PROSITE" id="PS51701">
    <property type="entry name" value="6_CYS"/>
    <property type="match status" value="1"/>
</dbReference>
<feature type="compositionally biased region" description="Low complexity" evidence="2">
    <location>
        <begin position="355"/>
        <end position="365"/>
    </location>
</feature>
<keyword evidence="3" id="KW-0472">Membrane</keyword>
<dbReference type="EMBL" id="NETL01000022">
    <property type="protein sequence ID" value="OTN66778.1"/>
    <property type="molecule type" value="Genomic_DNA"/>
</dbReference>
<protein>
    <submittedName>
        <fullName evidence="6">Putative N-acetyltransferase</fullName>
    </submittedName>
</protein>
<name>A0A1Y3DUH0_PLAKN</name>
<gene>
    <name evidence="6" type="ORF">PKNOH_S08485300</name>
</gene>
<dbReference type="PROSITE" id="PS51186">
    <property type="entry name" value="GNAT"/>
    <property type="match status" value="1"/>
</dbReference>
<keyword evidence="3" id="KW-0812">Transmembrane</keyword>
<evidence type="ECO:0000256" key="2">
    <source>
        <dbReference type="SAM" id="MobiDB-lite"/>
    </source>
</evidence>
<keyword evidence="1 6" id="KW-0808">Transferase</keyword>
<dbReference type="InterPro" id="IPR010884">
    <property type="entry name" value="6_CYS_dom"/>
</dbReference>
<dbReference type="GO" id="GO:0008080">
    <property type="term" value="F:N-acetyltransferase activity"/>
    <property type="evidence" value="ECO:0007669"/>
    <property type="project" value="InterPro"/>
</dbReference>
<comment type="caution">
    <text evidence="6">The sequence shown here is derived from an EMBL/GenBank/DDBJ whole genome shotgun (WGS) entry which is preliminary data.</text>
</comment>
<dbReference type="InterPro" id="IPR016181">
    <property type="entry name" value="Acyl_CoA_acyltransferase"/>
</dbReference>
<dbReference type="PANTHER" id="PTHR13947">
    <property type="entry name" value="GNAT FAMILY N-ACETYLTRANSFERASE"/>
    <property type="match status" value="1"/>
</dbReference>
<feature type="region of interest" description="Disordered" evidence="2">
    <location>
        <begin position="550"/>
        <end position="597"/>
    </location>
</feature>
<feature type="compositionally biased region" description="Basic and acidic residues" evidence="2">
    <location>
        <begin position="173"/>
        <end position="196"/>
    </location>
</feature>
<keyword evidence="3" id="KW-1133">Transmembrane helix</keyword>
<feature type="region of interest" description="Disordered" evidence="2">
    <location>
        <begin position="282"/>
        <end position="372"/>
    </location>
</feature>
<feature type="domain" description="N-acetyltransferase" evidence="4">
    <location>
        <begin position="397"/>
        <end position="540"/>
    </location>
</feature>
<dbReference type="Pfam" id="PF00583">
    <property type="entry name" value="Acetyltransf_1"/>
    <property type="match status" value="1"/>
</dbReference>
<organism evidence="6 7">
    <name type="scientific">Plasmodium knowlesi</name>
    <dbReference type="NCBI Taxonomy" id="5850"/>
    <lineage>
        <taxon>Eukaryota</taxon>
        <taxon>Sar</taxon>
        <taxon>Alveolata</taxon>
        <taxon>Apicomplexa</taxon>
        <taxon>Aconoidasida</taxon>
        <taxon>Haemosporida</taxon>
        <taxon>Plasmodiidae</taxon>
        <taxon>Plasmodium</taxon>
        <taxon>Plasmodium (Plasmodium)</taxon>
    </lineage>
</organism>
<dbReference type="VEuPathDB" id="PlasmoDB:PKA1H_120058700"/>
<feature type="compositionally biased region" description="Basic and acidic residues" evidence="2">
    <location>
        <begin position="335"/>
        <end position="353"/>
    </location>
</feature>
<evidence type="ECO:0000259" key="4">
    <source>
        <dbReference type="PROSITE" id="PS51186"/>
    </source>
</evidence>
<evidence type="ECO:0000256" key="3">
    <source>
        <dbReference type="SAM" id="Phobius"/>
    </source>
</evidence>
<feature type="transmembrane region" description="Helical" evidence="3">
    <location>
        <begin position="60"/>
        <end position="82"/>
    </location>
</feature>
<accession>A0A1Y3DUH0</accession>
<feature type="compositionally biased region" description="Polar residues" evidence="2">
    <location>
        <begin position="251"/>
        <end position="263"/>
    </location>
</feature>
<dbReference type="AlphaFoldDB" id="A0A1Y3DUH0"/>
<feature type="compositionally biased region" description="Basic and acidic residues" evidence="2">
    <location>
        <begin position="210"/>
        <end position="226"/>
    </location>
</feature>
<dbReference type="VEuPathDB" id="PlasmoDB:PKA1H_040028800"/>
<dbReference type="VEuPathDB" id="PlasmoDB:PKNH_0423600"/>
<feature type="compositionally biased region" description="Polar residues" evidence="2">
    <location>
        <begin position="550"/>
        <end position="563"/>
    </location>
</feature>
<dbReference type="eggNOG" id="ENOG502S35C">
    <property type="taxonomic scope" value="Eukaryota"/>
</dbReference>
<evidence type="ECO:0000313" key="6">
    <source>
        <dbReference type="EMBL" id="OTN66778.1"/>
    </source>
</evidence>
<feature type="region of interest" description="Disordered" evidence="2">
    <location>
        <begin position="173"/>
        <end position="264"/>
    </location>
</feature>
<reference evidence="6 7" key="1">
    <citation type="submission" date="2017-05" db="EMBL/GenBank/DDBJ databases">
        <title>PacBio assembly of a Plasmodium knowlesi genome sequence with Hi-C correction and manual annotation of the SICAvar gene family.</title>
        <authorList>
            <person name="Lapp S.A."/>
            <person name="Geraldo J.A."/>
            <person name="Chien J.-T."/>
            <person name="Ay F."/>
            <person name="Pakala S.B."/>
            <person name="Batugedara G."/>
            <person name="Humphrey J.C."/>
            <person name="Debarry J.D."/>
            <person name="Le Roch K.G."/>
            <person name="Galinski M.R."/>
            <person name="Kissinger J.C."/>
        </authorList>
    </citation>
    <scope>NUCLEOTIDE SEQUENCE [LARGE SCALE GENOMIC DNA]</scope>
    <source>
        <strain evidence="7">Malayan Strain Pk1 (A+)</strain>
    </source>
</reference>
<dbReference type="InterPro" id="IPR000182">
    <property type="entry name" value="GNAT_dom"/>
</dbReference>
<dbReference type="Proteomes" id="UP000195012">
    <property type="component" value="Unassembled WGS sequence"/>
</dbReference>
<evidence type="ECO:0000259" key="5">
    <source>
        <dbReference type="PROSITE" id="PS51701"/>
    </source>
</evidence>
<sequence length="725" mass="82869">MNLFKQKEKTPSSISHILINKQKGKFPEPLISIRQLEEKDINEVRQLLHDHFNSLTLPAVIYWSIQHIYDLLVIVVINYIFFLDLKKIFYFLIIFLIYLYIRAKLEFLNHIRNDCPDLENLYKSYINVEGCNFWVAEVFDNNFGSASRTTCSDIHEREKILLEQEEQEKLLCNEKGEQEVKNSDEENNSKCLKDGPSKGGVFESGEESNEEKMLQKNSFSRREDRNINAGHSKKEKIITTNEGDKDGGVNQGTNSEQSGTKRNIVNMMDLGECKSPNYNDIYYKSSSKSPSRGVDGSNTPGGGVNPLNGTSEVEAMDDKDDMDGRKKGKGNSSKNGEHGKNSNDSKCDDEGYRENGNTTIGGTNNDMNESNSRTVDHVTDLQNSLPSGSEQRTKLLCNIGDIANKELIESRRTVPYRLDEIRRNIFRSKTNDDDDSTFRFVNRKIVGCVGIVPFKGDNSIAQLVRMVVKKDNRRMRIGSRLLTQLENFAHEQNYQELKVFTNNLNTDSLYFVKQNGFNLSQIVRRGLMRGDLLIWSKILNKDDFYKFNSSGTNQNSSRRSVYASTHRAKKRTNKNKERTNENKQTATNKTKDRQKGTNRTKMMQKFFIIFAAGIYGFFLKKCVKSNAIIPREHICDFTFNPHSSIKPVLADGPNGQEDKDVWCVVHNPHLTDYVAMVCPKREKEVESGNYGELNIVPANCFTEHLYSPYDTEEKGKDMQILGLDP</sequence>
<feature type="transmembrane region" description="Helical" evidence="3">
    <location>
        <begin position="88"/>
        <end position="103"/>
    </location>
</feature>
<dbReference type="VEuPathDB" id="PlasmoDB:PKNOH_S08485300"/>
<dbReference type="VEuPathDB" id="PlasmoDB:PKNH_1254100"/>
<dbReference type="PANTHER" id="PTHR13947:SF37">
    <property type="entry name" value="LD18367P"/>
    <property type="match status" value="1"/>
</dbReference>
<dbReference type="InterPro" id="IPR050769">
    <property type="entry name" value="NAT_camello-type"/>
</dbReference>